<comment type="caution">
    <text evidence="2">The sequence shown here is derived from an EMBL/GenBank/DDBJ whole genome shotgun (WGS) entry which is preliminary data.</text>
</comment>
<accession>A0A8K0WNJ7</accession>
<reference evidence="2" key="1">
    <citation type="journal article" date="2021" name="Nat. Commun.">
        <title>Genetic determinants of endophytism in the Arabidopsis root mycobiome.</title>
        <authorList>
            <person name="Mesny F."/>
            <person name="Miyauchi S."/>
            <person name="Thiergart T."/>
            <person name="Pickel B."/>
            <person name="Atanasova L."/>
            <person name="Karlsson M."/>
            <person name="Huettel B."/>
            <person name="Barry K.W."/>
            <person name="Haridas S."/>
            <person name="Chen C."/>
            <person name="Bauer D."/>
            <person name="Andreopoulos W."/>
            <person name="Pangilinan J."/>
            <person name="LaButti K."/>
            <person name="Riley R."/>
            <person name="Lipzen A."/>
            <person name="Clum A."/>
            <person name="Drula E."/>
            <person name="Henrissat B."/>
            <person name="Kohler A."/>
            <person name="Grigoriev I.V."/>
            <person name="Martin F.M."/>
            <person name="Hacquard S."/>
        </authorList>
    </citation>
    <scope>NUCLEOTIDE SEQUENCE</scope>
    <source>
        <strain evidence="2">MPI-CAGE-CH-0235</strain>
    </source>
</reference>
<feature type="region of interest" description="Disordered" evidence="1">
    <location>
        <begin position="208"/>
        <end position="247"/>
    </location>
</feature>
<evidence type="ECO:0000256" key="1">
    <source>
        <dbReference type="SAM" id="MobiDB-lite"/>
    </source>
</evidence>
<protein>
    <submittedName>
        <fullName evidence="2">Uncharacterized protein</fullName>
    </submittedName>
</protein>
<sequence>MLSNEAMDSFATDNGDVVGVAVKDLKDIEPQAIGTELSAFQQAYRVLGKTREQAKRSAKRDVSWTAFKGRPVEDIRRDLWDEIGRVNTWRENRRRRARPPVTPYLDRLQSCCASYGASRSAALQWVQTYYVRNRQCHGDAPSIEGFLGNVTERIDPHEAVDWAKFNTAFEDKKQINVTKRTNGKLSDSDLEMLNSALECRRRRLIDSNGAPTEEGKMLVERASRERERRRKAGSRPPKSYGQLRVSDVKRLADIPSRAEFQALNAPRGR</sequence>
<gene>
    <name evidence="2" type="ORF">B0I35DRAFT_438140</name>
</gene>
<keyword evidence="3" id="KW-1185">Reference proteome</keyword>
<dbReference type="EMBL" id="JAGPNK010000011">
    <property type="protein sequence ID" value="KAH7311471.1"/>
    <property type="molecule type" value="Genomic_DNA"/>
</dbReference>
<name>A0A8K0WNJ7_9HYPO</name>
<evidence type="ECO:0000313" key="2">
    <source>
        <dbReference type="EMBL" id="KAH7311471.1"/>
    </source>
</evidence>
<feature type="compositionally biased region" description="Basic and acidic residues" evidence="1">
    <location>
        <begin position="213"/>
        <end position="226"/>
    </location>
</feature>
<evidence type="ECO:0000313" key="3">
    <source>
        <dbReference type="Proteomes" id="UP000813444"/>
    </source>
</evidence>
<dbReference type="Proteomes" id="UP000813444">
    <property type="component" value="Unassembled WGS sequence"/>
</dbReference>
<dbReference type="AlphaFoldDB" id="A0A8K0WNJ7"/>
<proteinExistence type="predicted"/>
<organism evidence="2 3">
    <name type="scientific">Stachybotrys elegans</name>
    <dbReference type="NCBI Taxonomy" id="80388"/>
    <lineage>
        <taxon>Eukaryota</taxon>
        <taxon>Fungi</taxon>
        <taxon>Dikarya</taxon>
        <taxon>Ascomycota</taxon>
        <taxon>Pezizomycotina</taxon>
        <taxon>Sordariomycetes</taxon>
        <taxon>Hypocreomycetidae</taxon>
        <taxon>Hypocreales</taxon>
        <taxon>Stachybotryaceae</taxon>
        <taxon>Stachybotrys</taxon>
    </lineage>
</organism>